<protein>
    <recommendedName>
        <fullName evidence="4">DUF2946 domain-containing protein</fullName>
    </recommendedName>
</protein>
<dbReference type="Pfam" id="PF11162">
    <property type="entry name" value="DUF2946"/>
    <property type="match status" value="1"/>
</dbReference>
<name>A0A1I1RN53_9GAMM</name>
<sequence length="103" mass="10563">MTAWRHRLHRLPTSLGLALALALLVGQTALALHHAGHAHDDGAHDGGVCELCLHAQHQPAPTGTPVALPTTTATVEAPAVAAVTTPAAPAPRYAHPPRAPPRA</sequence>
<dbReference type="InterPro" id="IPR021333">
    <property type="entry name" value="DUF2946"/>
</dbReference>
<proteinExistence type="predicted"/>
<evidence type="ECO:0000256" key="1">
    <source>
        <dbReference type="SAM" id="MobiDB-lite"/>
    </source>
</evidence>
<organism evidence="2 3">
    <name type="scientific">Thiohalospira halophila DSM 15071</name>
    <dbReference type="NCBI Taxonomy" id="1123397"/>
    <lineage>
        <taxon>Bacteria</taxon>
        <taxon>Pseudomonadati</taxon>
        <taxon>Pseudomonadota</taxon>
        <taxon>Gammaproteobacteria</taxon>
        <taxon>Thiohalospirales</taxon>
        <taxon>Thiohalospiraceae</taxon>
        <taxon>Thiohalospira</taxon>
    </lineage>
</organism>
<evidence type="ECO:0000313" key="2">
    <source>
        <dbReference type="EMBL" id="SFD35756.1"/>
    </source>
</evidence>
<feature type="compositionally biased region" description="Low complexity" evidence="1">
    <location>
        <begin position="83"/>
        <end position="93"/>
    </location>
</feature>
<dbReference type="STRING" id="1123397.SAMN05660831_01514"/>
<keyword evidence="3" id="KW-1185">Reference proteome</keyword>
<accession>A0A1I1RN53</accession>
<reference evidence="2 3" key="1">
    <citation type="submission" date="2016-10" db="EMBL/GenBank/DDBJ databases">
        <authorList>
            <person name="de Groot N.N."/>
        </authorList>
    </citation>
    <scope>NUCLEOTIDE SEQUENCE [LARGE SCALE GENOMIC DNA]</scope>
    <source>
        <strain evidence="2 3">HL3</strain>
    </source>
</reference>
<gene>
    <name evidence="2" type="ORF">SAMN05660831_01514</name>
</gene>
<dbReference type="RefSeq" id="WP_093428157.1">
    <property type="nucleotide sequence ID" value="NZ_FOMJ01000004.1"/>
</dbReference>
<evidence type="ECO:0008006" key="4">
    <source>
        <dbReference type="Google" id="ProtNLM"/>
    </source>
</evidence>
<feature type="region of interest" description="Disordered" evidence="1">
    <location>
        <begin position="83"/>
        <end position="103"/>
    </location>
</feature>
<dbReference type="AlphaFoldDB" id="A0A1I1RN53"/>
<evidence type="ECO:0000313" key="3">
    <source>
        <dbReference type="Proteomes" id="UP000198611"/>
    </source>
</evidence>
<dbReference type="Proteomes" id="UP000198611">
    <property type="component" value="Unassembled WGS sequence"/>
</dbReference>
<dbReference type="EMBL" id="FOMJ01000004">
    <property type="protein sequence ID" value="SFD35756.1"/>
    <property type="molecule type" value="Genomic_DNA"/>
</dbReference>